<dbReference type="OrthoDB" id="49605at2759"/>
<sequence>MGSSSSGAEQIAYSVDRNTSGDLGVLASIGVSYLCPQLGPELLSREEWTEKIESHILKQMEKNRIVGTSLMIHSYNNEENATLCVELLCTYLNNILEHPNSEKYKTISMSNKTFSEKVKPVKGALDFLLLAGFKTKNVRTARSVEECLVLEGNVDAAYFENLIKTLRSVQPIKLNLDRNPCLYKANETKPLETNDDFFKLTVEEVKTEQKKRTESVKSASKLMTKAMREMEQEKSQKTVKIYAYSLIRIRFPDGVYLQGTFEAEEPLAEVRQFVSDCLAAQVSFELMSSLGKPFSQNDYQTPIKHLKMVPAVVLNIHVKPPLKKLIIREDLIKKMKKL</sequence>
<reference evidence="2" key="1">
    <citation type="submission" date="2022-01" db="UniProtKB">
        <authorList>
            <consortium name="EnsemblMetazoa"/>
        </authorList>
    </citation>
    <scope>IDENTIFICATION</scope>
</reference>
<name>A0A8I6SIG2_CIMLE</name>
<dbReference type="InterPro" id="IPR036339">
    <property type="entry name" value="PUB-like_dom_sf"/>
</dbReference>
<evidence type="ECO:0000313" key="3">
    <source>
        <dbReference type="Proteomes" id="UP000494040"/>
    </source>
</evidence>
<accession>A0A8I6SIG2</accession>
<dbReference type="SMART" id="SM00580">
    <property type="entry name" value="PUG"/>
    <property type="match status" value="1"/>
</dbReference>
<dbReference type="KEGG" id="clec:106669763"/>
<dbReference type="InterPro" id="IPR029071">
    <property type="entry name" value="Ubiquitin-like_domsf"/>
</dbReference>
<dbReference type="SUPFAM" id="SSF54236">
    <property type="entry name" value="Ubiquitin-like"/>
    <property type="match status" value="1"/>
</dbReference>
<dbReference type="Pfam" id="PF09409">
    <property type="entry name" value="PUB"/>
    <property type="match status" value="1"/>
</dbReference>
<evidence type="ECO:0000259" key="1">
    <source>
        <dbReference type="PROSITE" id="PS50033"/>
    </source>
</evidence>
<dbReference type="GeneID" id="106669763"/>
<dbReference type="RefSeq" id="XP_024083149.1">
    <property type="nucleotide sequence ID" value="XM_024227381.1"/>
</dbReference>
<dbReference type="Gene3D" id="1.20.58.2190">
    <property type="match status" value="1"/>
</dbReference>
<dbReference type="OMA" id="GYHEMEE"/>
<dbReference type="EnsemblMetazoa" id="XM_024227381.1">
    <property type="protein sequence ID" value="XP_024083149.1"/>
    <property type="gene ID" value="LOC106669763"/>
</dbReference>
<proteinExistence type="predicted"/>
<dbReference type="PANTHER" id="PTHR23153:SF38">
    <property type="entry name" value="UBX DOMAIN-CONTAINING PROTEIN 6"/>
    <property type="match status" value="1"/>
</dbReference>
<dbReference type="InterPro" id="IPR018997">
    <property type="entry name" value="PUB_domain"/>
</dbReference>
<evidence type="ECO:0000313" key="2">
    <source>
        <dbReference type="EnsemblMetazoa" id="XP_024083149.1"/>
    </source>
</evidence>
<dbReference type="InterPro" id="IPR001012">
    <property type="entry name" value="UBX_dom"/>
</dbReference>
<organism evidence="2 3">
    <name type="scientific">Cimex lectularius</name>
    <name type="common">Bed bug</name>
    <name type="synonym">Acanthia lectularia</name>
    <dbReference type="NCBI Taxonomy" id="79782"/>
    <lineage>
        <taxon>Eukaryota</taxon>
        <taxon>Metazoa</taxon>
        <taxon>Ecdysozoa</taxon>
        <taxon>Arthropoda</taxon>
        <taxon>Hexapoda</taxon>
        <taxon>Insecta</taxon>
        <taxon>Pterygota</taxon>
        <taxon>Neoptera</taxon>
        <taxon>Paraneoptera</taxon>
        <taxon>Hemiptera</taxon>
        <taxon>Heteroptera</taxon>
        <taxon>Panheteroptera</taxon>
        <taxon>Cimicomorpha</taxon>
        <taxon>Cimicidae</taxon>
        <taxon>Cimex</taxon>
    </lineage>
</organism>
<dbReference type="Proteomes" id="UP000494040">
    <property type="component" value="Unassembled WGS sequence"/>
</dbReference>
<dbReference type="GO" id="GO:0005737">
    <property type="term" value="C:cytoplasm"/>
    <property type="evidence" value="ECO:0007669"/>
    <property type="project" value="TreeGrafter"/>
</dbReference>
<dbReference type="AlphaFoldDB" id="A0A8I6SIG2"/>
<dbReference type="PROSITE" id="PS50033">
    <property type="entry name" value="UBX"/>
    <property type="match status" value="1"/>
</dbReference>
<dbReference type="PANTHER" id="PTHR23153">
    <property type="entry name" value="UBX-RELATED"/>
    <property type="match status" value="1"/>
</dbReference>
<protein>
    <recommendedName>
        <fullName evidence="1">UBX domain-containing protein</fullName>
    </recommendedName>
</protein>
<dbReference type="Pfam" id="PF00789">
    <property type="entry name" value="UBX"/>
    <property type="match status" value="1"/>
</dbReference>
<feature type="domain" description="UBX" evidence="1">
    <location>
        <begin position="247"/>
        <end position="316"/>
    </location>
</feature>
<dbReference type="SUPFAM" id="SSF143503">
    <property type="entry name" value="PUG domain-like"/>
    <property type="match status" value="1"/>
</dbReference>
<keyword evidence="3" id="KW-1185">Reference proteome</keyword>
<dbReference type="SMART" id="SM00166">
    <property type="entry name" value="UBX"/>
    <property type="match status" value="1"/>
</dbReference>
<dbReference type="Gene3D" id="3.10.20.90">
    <property type="entry name" value="Phosphatidylinositol 3-kinase Catalytic Subunit, Chain A, domain 1"/>
    <property type="match status" value="1"/>
</dbReference>